<gene>
    <name evidence="2" type="ORF">H9L42_06875</name>
</gene>
<accession>A0A923NIA5</accession>
<protein>
    <submittedName>
        <fullName evidence="2">Helix-turn-helix domain-containing protein</fullName>
    </submittedName>
</protein>
<dbReference type="EMBL" id="JACRYT010000005">
    <property type="protein sequence ID" value="MBC6679546.1"/>
    <property type="molecule type" value="Genomic_DNA"/>
</dbReference>
<keyword evidence="3" id="KW-1185">Reference proteome</keyword>
<proteinExistence type="predicted"/>
<reference evidence="2" key="1">
    <citation type="submission" date="2020-08" db="EMBL/GenBank/DDBJ databases">
        <title>Genome public.</title>
        <authorList>
            <person name="Liu C."/>
            <person name="Sun Q."/>
        </authorList>
    </citation>
    <scope>NUCLEOTIDE SEQUENCE</scope>
    <source>
        <strain evidence="2">BX12</strain>
    </source>
</reference>
<sequence length="268" mass="31153">MAVFRVEKTKDYTVMANHHLKNQTLSLKAKGLLSLMLSLPDTWDYTLRGLSVICKDGVDGIRTAVKELEEQGYIKRRRIRNEKGQLITIEYMIYEYPNREGMPIKEGREMGNPVQALPKQEKPAQVLPIQLNTKVSNTQKQNTSSINMDSIDAIRSRFCEKLDTCTLQKKLGKRRLDQIIELLSETVFLASHQEYFSIGKYEYPAKLVLERLTSLDCSHLEYILECMEKQNQPIRNIREYWLTALFRAPVTIDAYYDSEVRCENSDFL</sequence>
<dbReference type="Proteomes" id="UP000602647">
    <property type="component" value="Unassembled WGS sequence"/>
</dbReference>
<dbReference type="InterPro" id="IPR046059">
    <property type="entry name" value="DUF6017"/>
</dbReference>
<dbReference type="RefSeq" id="WP_187302653.1">
    <property type="nucleotide sequence ID" value="NZ_JACRYT010000005.1"/>
</dbReference>
<organism evidence="2 3">
    <name type="scientific">Zhenpiania hominis</name>
    <dbReference type="NCBI Taxonomy" id="2763644"/>
    <lineage>
        <taxon>Bacteria</taxon>
        <taxon>Bacillati</taxon>
        <taxon>Bacillota</taxon>
        <taxon>Clostridia</taxon>
        <taxon>Peptostreptococcales</taxon>
        <taxon>Anaerovoracaceae</taxon>
        <taxon>Zhenpiania</taxon>
    </lineage>
</organism>
<evidence type="ECO:0000313" key="2">
    <source>
        <dbReference type="EMBL" id="MBC6679546.1"/>
    </source>
</evidence>
<evidence type="ECO:0000313" key="3">
    <source>
        <dbReference type="Proteomes" id="UP000602647"/>
    </source>
</evidence>
<name>A0A923NIA5_9FIRM</name>
<evidence type="ECO:0000259" key="1">
    <source>
        <dbReference type="Pfam" id="PF19481"/>
    </source>
</evidence>
<feature type="domain" description="DUF6017" evidence="1">
    <location>
        <begin position="128"/>
        <end position="261"/>
    </location>
</feature>
<dbReference type="Pfam" id="PF19481">
    <property type="entry name" value="DUF6017"/>
    <property type="match status" value="1"/>
</dbReference>
<comment type="caution">
    <text evidence="2">The sequence shown here is derived from an EMBL/GenBank/DDBJ whole genome shotgun (WGS) entry which is preliminary data.</text>
</comment>
<dbReference type="AlphaFoldDB" id="A0A923NIA5"/>